<dbReference type="PANTHER" id="PTHR46481">
    <property type="entry name" value="ZINC FINGER BED DOMAIN-CONTAINING PROTEIN 4"/>
    <property type="match status" value="1"/>
</dbReference>
<dbReference type="Proteomes" id="UP001149954">
    <property type="component" value="Unassembled WGS sequence"/>
</dbReference>
<keyword evidence="2" id="KW-0479">Metal-binding</keyword>
<organism evidence="8 9">
    <name type="scientific">Penicillium fimorum</name>
    <dbReference type="NCBI Taxonomy" id="1882269"/>
    <lineage>
        <taxon>Eukaryota</taxon>
        <taxon>Fungi</taxon>
        <taxon>Dikarya</taxon>
        <taxon>Ascomycota</taxon>
        <taxon>Pezizomycotina</taxon>
        <taxon>Eurotiomycetes</taxon>
        <taxon>Eurotiomycetidae</taxon>
        <taxon>Eurotiales</taxon>
        <taxon>Aspergillaceae</taxon>
        <taxon>Penicillium</taxon>
    </lineage>
</organism>
<comment type="caution">
    <text evidence="8">The sequence shown here is derived from an EMBL/GenBank/DDBJ whole genome shotgun (WGS) entry which is preliminary data.</text>
</comment>
<evidence type="ECO:0000256" key="1">
    <source>
        <dbReference type="ARBA" id="ARBA00004123"/>
    </source>
</evidence>
<evidence type="ECO:0000313" key="9">
    <source>
        <dbReference type="Proteomes" id="UP001149954"/>
    </source>
</evidence>
<protein>
    <recommendedName>
        <fullName evidence="7">HAT C-terminal dimerisation domain-containing protein</fullName>
    </recommendedName>
</protein>
<keyword evidence="5" id="KW-0539">Nucleus</keyword>
<dbReference type="InterPro" id="IPR052035">
    <property type="entry name" value="ZnF_BED_domain_contain"/>
</dbReference>
<evidence type="ECO:0000259" key="7">
    <source>
        <dbReference type="Pfam" id="PF05699"/>
    </source>
</evidence>
<dbReference type="EMBL" id="JAPWDS010000005">
    <property type="protein sequence ID" value="KAJ5496361.1"/>
    <property type="molecule type" value="Genomic_DNA"/>
</dbReference>
<gene>
    <name evidence="8" type="ORF">N7463_008348</name>
</gene>
<accession>A0A9X0C3B9</accession>
<feature type="region of interest" description="Disordered" evidence="6">
    <location>
        <begin position="816"/>
        <end position="861"/>
    </location>
</feature>
<keyword evidence="9" id="KW-1185">Reference proteome</keyword>
<dbReference type="PANTHER" id="PTHR46481:SF10">
    <property type="entry name" value="ZINC FINGER BED DOMAIN-CONTAINING PROTEIN 39"/>
    <property type="match status" value="1"/>
</dbReference>
<sequence>MSQFGQYAEAGPSSQVSTSLDCDIARPWALGSVHGPIHLAKSARICLGDAKSVSTFVGVVAVYTSQIGFSDRLTDCDFLPYDLTHDPLTPDQSISQQTPNPEASSTLSIPEFQAPHTVTAPITLERIGPGAKKLWVRYTKMNKTQFIEWWRHTTHAQSNTSRRKVNFDANYTSPHWEHFGQVAHHQTGQPMALCRRCGKAVPHPSQSGGLHSLKKHRESKTCQQGGRNSSLQQTLRQSLQFASECPSEQKTSFNTDDWERIQVNLITMCQLPFQFLERPEIFEFVRFARLSKDIPPILTPKTARRRLQMMVKGDHQKALAFLPKNAKLSMALDCWTSPFQQAFMAITGYFVDSSWNYHEILLGFEPVHGQHTGSHLSEILQDVLQQHDIMDRVLAVTTDNASNNKTLVESLHQSIEQLNLPDSTRVIRIPCLAHVIQLSLKDLLGLMKANPNNDTADTIWSEEENKSALQKAQSEKGIIYTLAKIRAFAVYVNASPQRREFFLTLQDTEPKLVPIQDVRTRWNSTYLMLQRAKRLSITFNRYCTLYNQLRFQLSAQEWRQVDYLLCITKPFYAWTVGLSKVKDVTIHCVFEVYNRLFGHFEDSQKRLHRKKVPWKKAMLCALKAGEQKLATYYKETEKAHGYLYAMGTILTPVHKLDYFKGADWAGDDADWYTVYESSLHSYLERYYQRQPTTQSVDKGKAPQRTGSMSSLLAQTRPRSVIREKVGWREELTGYLNLRTDDDDPCQFWRQHETQFPTLAALARDVFSIPATGAGVERLFSSARDICHYRRGSLNATTIRDLMMLRCITRFDANHTQGQLSAESQDPSERMEADEEAEAQLSDYDVAGISDDEELESETDNVSEADIMDAHDRETSPGPQDAGLPLDQEENTIREPFSEAAWEDNLLQFITINRLPFHLIEHPTFRRIISQAHSALSLPSIPSADTVRRRLSARVKERQHSTLKLLPVDAKISIALDCWTSPFGQAFMAITGYFIDIDWSYREVLLGFKPLEGAHTGANLSGVLLEILTDHNIQDRVFGLTTDNASNNKTLVDSLQQALSSDIHIIRIPCLAHVIQLSLNQLLDRLKAVPQNDTTETKWSDRQSILAKANAQSKNRSISHTLNKVRYLAVYIRASPQRREAFVSLQPSEQALMPLQDVKTRWNSTFLMLRRAKRLRDFLGTFCTDYNCEEMALNDEWRQIDYLLCLTKPFYEYTLALSKTRDVTAHLVFQIYNMLFEHLEKSIKQLQRKRVPWKQQMLSSLEAGRLKLDEYYSQTDHDGDHLYAISTMLAPDNRFQFFLSDDWTKEWRDKYRASFQDTLLPYQERYATSQGLPVSSPGLRPNTALHNLLRPKKPKAKLVGDEITQYLDGDVVDSEPLPFWRENHGRFPTIASLARDILFLQFQQLVQVWNDYSTLLAIFAIIAAVV</sequence>
<evidence type="ECO:0000256" key="3">
    <source>
        <dbReference type="ARBA" id="ARBA00022771"/>
    </source>
</evidence>
<feature type="domain" description="HAT C-terminal dimerisation" evidence="7">
    <location>
        <begin position="741"/>
        <end position="805"/>
    </location>
</feature>
<reference evidence="8" key="2">
    <citation type="journal article" date="2023" name="IMA Fungus">
        <title>Comparative genomic study of the Penicillium genus elucidates a diverse pangenome and 15 lateral gene transfer events.</title>
        <authorList>
            <person name="Petersen C."/>
            <person name="Sorensen T."/>
            <person name="Nielsen M.R."/>
            <person name="Sondergaard T.E."/>
            <person name="Sorensen J.L."/>
            <person name="Fitzpatrick D.A."/>
            <person name="Frisvad J.C."/>
            <person name="Nielsen K.L."/>
        </authorList>
    </citation>
    <scope>NUCLEOTIDE SEQUENCE</scope>
    <source>
        <strain evidence="8">IBT 29495</strain>
    </source>
</reference>
<dbReference type="GO" id="GO:0008270">
    <property type="term" value="F:zinc ion binding"/>
    <property type="evidence" value="ECO:0007669"/>
    <property type="project" value="UniProtKB-KW"/>
</dbReference>
<keyword evidence="4" id="KW-0862">Zinc</keyword>
<comment type="subcellular location">
    <subcellularLocation>
        <location evidence="1">Nucleus</location>
    </subcellularLocation>
</comment>
<evidence type="ECO:0000256" key="4">
    <source>
        <dbReference type="ARBA" id="ARBA00022833"/>
    </source>
</evidence>
<evidence type="ECO:0000313" key="8">
    <source>
        <dbReference type="EMBL" id="KAJ5496361.1"/>
    </source>
</evidence>
<evidence type="ECO:0000256" key="5">
    <source>
        <dbReference type="ARBA" id="ARBA00023242"/>
    </source>
</evidence>
<evidence type="ECO:0000256" key="2">
    <source>
        <dbReference type="ARBA" id="ARBA00022723"/>
    </source>
</evidence>
<feature type="region of interest" description="Disordered" evidence="6">
    <location>
        <begin position="203"/>
        <end position="229"/>
    </location>
</feature>
<dbReference type="SUPFAM" id="SSF53098">
    <property type="entry name" value="Ribonuclease H-like"/>
    <property type="match status" value="2"/>
</dbReference>
<dbReference type="OrthoDB" id="2677621at2759"/>
<name>A0A9X0C3B9_9EURO</name>
<dbReference type="InterPro" id="IPR012337">
    <property type="entry name" value="RNaseH-like_sf"/>
</dbReference>
<feature type="compositionally biased region" description="Acidic residues" evidence="6">
    <location>
        <begin position="849"/>
        <end position="861"/>
    </location>
</feature>
<dbReference type="InterPro" id="IPR008906">
    <property type="entry name" value="HATC_C_dom"/>
</dbReference>
<dbReference type="GO" id="GO:0005634">
    <property type="term" value="C:nucleus"/>
    <property type="evidence" value="ECO:0007669"/>
    <property type="project" value="UniProtKB-SubCell"/>
</dbReference>
<feature type="domain" description="HAT C-terminal dimerisation" evidence="7">
    <location>
        <begin position="1361"/>
        <end position="1400"/>
    </location>
</feature>
<dbReference type="GO" id="GO:0046983">
    <property type="term" value="F:protein dimerization activity"/>
    <property type="evidence" value="ECO:0007669"/>
    <property type="project" value="InterPro"/>
</dbReference>
<evidence type="ECO:0000256" key="6">
    <source>
        <dbReference type="SAM" id="MobiDB-lite"/>
    </source>
</evidence>
<reference evidence="8" key="1">
    <citation type="submission" date="2022-12" db="EMBL/GenBank/DDBJ databases">
        <authorList>
            <person name="Petersen C."/>
        </authorList>
    </citation>
    <scope>NUCLEOTIDE SEQUENCE</scope>
    <source>
        <strain evidence="8">IBT 29495</strain>
    </source>
</reference>
<proteinExistence type="predicted"/>
<dbReference type="Pfam" id="PF05699">
    <property type="entry name" value="Dimer_Tnp_hAT"/>
    <property type="match status" value="2"/>
</dbReference>
<keyword evidence="3" id="KW-0863">Zinc-finger</keyword>